<dbReference type="SMR" id="A0A0R0FXT8"/>
<feature type="region of interest" description="Disordered" evidence="6">
    <location>
        <begin position="55"/>
        <end position="82"/>
    </location>
</feature>
<keyword evidence="10" id="KW-1185">Reference proteome</keyword>
<keyword evidence="5" id="KW-0227">DNA damage</keyword>
<comment type="function">
    <text evidence="5">Nuclease required for the repair of DNA interstrand cross-links (ICL). Acts as a 5'-3' exonuclease that anchors at a cut end of DNA and cleaves DNA successively at every third nucleotide, allowing to excise an ICL from one strand through flanking incisions.</text>
</comment>
<dbReference type="PANTHER" id="PTHR15749">
    <property type="entry name" value="FANCONI-ASSOCIATED NUCLEASE 1"/>
    <property type="match status" value="1"/>
</dbReference>
<proteinExistence type="inferred from homology"/>
<dbReference type="EMBL" id="CM000849">
    <property type="protein sequence ID" value="KRH08067.1"/>
    <property type="molecule type" value="Genomic_DNA"/>
</dbReference>
<comment type="similarity">
    <text evidence="5">Belongs to the FAN1 family.</text>
</comment>
<dbReference type="Proteomes" id="UP000008827">
    <property type="component" value="Chromosome 16"/>
</dbReference>
<keyword evidence="5" id="KW-0539">Nucleus</keyword>
<keyword evidence="3 5" id="KW-0378">Hydrolase</keyword>
<dbReference type="InterPro" id="IPR033315">
    <property type="entry name" value="Fan1-like"/>
</dbReference>
<dbReference type="GO" id="GO:0036297">
    <property type="term" value="P:interstrand cross-link repair"/>
    <property type="evidence" value="ECO:0007669"/>
    <property type="project" value="InterPro"/>
</dbReference>
<organism evidence="8">
    <name type="scientific">Glycine max</name>
    <name type="common">Soybean</name>
    <name type="synonym">Glycine hispida</name>
    <dbReference type="NCBI Taxonomy" id="3847"/>
    <lineage>
        <taxon>Eukaryota</taxon>
        <taxon>Viridiplantae</taxon>
        <taxon>Streptophyta</taxon>
        <taxon>Embryophyta</taxon>
        <taxon>Tracheophyta</taxon>
        <taxon>Spermatophyta</taxon>
        <taxon>Magnoliopsida</taxon>
        <taxon>eudicotyledons</taxon>
        <taxon>Gunneridae</taxon>
        <taxon>Pentapetalae</taxon>
        <taxon>rosids</taxon>
        <taxon>fabids</taxon>
        <taxon>Fabales</taxon>
        <taxon>Fabaceae</taxon>
        <taxon>Papilionoideae</taxon>
        <taxon>50 kb inversion clade</taxon>
        <taxon>NPAAA clade</taxon>
        <taxon>indigoferoid/millettioid clade</taxon>
        <taxon>Phaseoleae</taxon>
        <taxon>Glycine</taxon>
        <taxon>Glycine subgen. Soja</taxon>
    </lineage>
</organism>
<keyword evidence="4 5" id="KW-0460">Magnesium</keyword>
<feature type="domain" description="VRR-NUC" evidence="7">
    <location>
        <begin position="185"/>
        <end position="242"/>
    </location>
</feature>
<dbReference type="GO" id="GO:0005634">
    <property type="term" value="C:nucleus"/>
    <property type="evidence" value="ECO:0007669"/>
    <property type="project" value="UniProtKB-SubCell"/>
</dbReference>
<evidence type="ECO:0000313" key="9">
    <source>
        <dbReference type="EnsemblPlants" id="KRH08067"/>
    </source>
</evidence>
<comment type="cofactor">
    <cofactor evidence="5">
        <name>Mg(2+)</name>
        <dbReference type="ChEBI" id="CHEBI:18420"/>
    </cofactor>
    <cofactor evidence="5">
        <name>Mn(2+)</name>
        <dbReference type="ChEBI" id="CHEBI:29035"/>
    </cofactor>
</comment>
<dbReference type="EC" id="3.1.4.1" evidence="5"/>
<evidence type="ECO:0000256" key="3">
    <source>
        <dbReference type="ARBA" id="ARBA00022801"/>
    </source>
</evidence>
<keyword evidence="5" id="KW-0464">Manganese</keyword>
<feature type="compositionally biased region" description="Basic residues" evidence="6">
    <location>
        <begin position="55"/>
        <end position="67"/>
    </location>
</feature>
<evidence type="ECO:0000313" key="8">
    <source>
        <dbReference type="EMBL" id="KRH08067.1"/>
    </source>
</evidence>
<evidence type="ECO:0000256" key="4">
    <source>
        <dbReference type="ARBA" id="ARBA00022842"/>
    </source>
</evidence>
<comment type="subcellular location">
    <subcellularLocation>
        <location evidence="5">Nucleus</location>
    </subcellularLocation>
</comment>
<reference evidence="9" key="2">
    <citation type="submission" date="2018-02" db="UniProtKB">
        <authorList>
            <consortium name="EnsemblPlants"/>
        </authorList>
    </citation>
    <scope>IDENTIFICATION</scope>
    <source>
        <strain evidence="9">Williams 82</strain>
    </source>
</reference>
<dbReference type="PaxDb" id="3847-GLYMA16G23763.1"/>
<dbReference type="GO" id="GO:0046872">
    <property type="term" value="F:metal ion binding"/>
    <property type="evidence" value="ECO:0007669"/>
    <property type="project" value="UniProtKB-KW"/>
</dbReference>
<evidence type="ECO:0000256" key="5">
    <source>
        <dbReference type="RuleBase" id="RU365033"/>
    </source>
</evidence>
<keyword evidence="5" id="KW-0234">DNA repair</keyword>
<protein>
    <recommendedName>
        <fullName evidence="5">Fanconi-associated nuclease</fullName>
        <ecNumber evidence="5">3.1.4.1</ecNumber>
    </recommendedName>
</protein>
<dbReference type="GO" id="GO:0004528">
    <property type="term" value="F:phosphodiesterase I activity"/>
    <property type="evidence" value="ECO:0007669"/>
    <property type="project" value="UniProtKB-EC"/>
</dbReference>
<dbReference type="Pfam" id="PF08774">
    <property type="entry name" value="VRR_NUC"/>
    <property type="match status" value="1"/>
</dbReference>
<keyword evidence="1 5" id="KW-0540">Nuclease</keyword>
<evidence type="ECO:0000256" key="1">
    <source>
        <dbReference type="ARBA" id="ARBA00022722"/>
    </source>
</evidence>
<evidence type="ECO:0000256" key="2">
    <source>
        <dbReference type="ARBA" id="ARBA00022723"/>
    </source>
</evidence>
<dbReference type="Gramene" id="KRH08067">
    <property type="protein sequence ID" value="KRH08067"/>
    <property type="gene ID" value="GLYMA_16G127800"/>
</dbReference>
<accession>A0A0R0FXT8</accession>
<reference evidence="8" key="3">
    <citation type="submission" date="2018-07" db="EMBL/GenBank/DDBJ databases">
        <title>WGS assembly of Glycine max.</title>
        <authorList>
            <person name="Schmutz J."/>
            <person name="Cannon S."/>
            <person name="Schlueter J."/>
            <person name="Ma J."/>
            <person name="Mitros T."/>
            <person name="Nelson W."/>
            <person name="Hyten D."/>
            <person name="Song Q."/>
            <person name="Thelen J."/>
            <person name="Cheng J."/>
            <person name="Xu D."/>
            <person name="Hellsten U."/>
            <person name="May G."/>
            <person name="Yu Y."/>
            <person name="Sakurai T."/>
            <person name="Umezawa T."/>
            <person name="Bhattacharyya M."/>
            <person name="Sandhu D."/>
            <person name="Valliyodan B."/>
            <person name="Lindquist E."/>
            <person name="Peto M."/>
            <person name="Grant D."/>
            <person name="Shu S."/>
            <person name="Goodstein D."/>
            <person name="Barry K."/>
            <person name="Futrell-Griggs M."/>
            <person name="Abernathy B."/>
            <person name="Du J."/>
            <person name="Tian Z."/>
            <person name="Zhu L."/>
            <person name="Gill N."/>
            <person name="Joshi T."/>
            <person name="Libault M."/>
            <person name="Sethuraman A."/>
            <person name="Zhang X."/>
            <person name="Shinozaki K."/>
            <person name="Nguyen H."/>
            <person name="Wing R."/>
            <person name="Cregan P."/>
            <person name="Specht J."/>
            <person name="Grimwood J."/>
            <person name="Rokhsar D."/>
            <person name="Stacey G."/>
            <person name="Shoemaker R."/>
            <person name="Jackson S."/>
        </authorList>
    </citation>
    <scope>NUCLEOTIDE SEQUENCE</scope>
    <source>
        <tissue evidence="8">Callus</tissue>
    </source>
</reference>
<reference evidence="8 9" key="1">
    <citation type="journal article" date="2010" name="Nature">
        <title>Genome sequence of the palaeopolyploid soybean.</title>
        <authorList>
            <person name="Schmutz J."/>
            <person name="Cannon S.B."/>
            <person name="Schlueter J."/>
            <person name="Ma J."/>
            <person name="Mitros T."/>
            <person name="Nelson W."/>
            <person name="Hyten D.L."/>
            <person name="Song Q."/>
            <person name="Thelen J.J."/>
            <person name="Cheng J."/>
            <person name="Xu D."/>
            <person name="Hellsten U."/>
            <person name="May G.D."/>
            <person name="Yu Y."/>
            <person name="Sakurai T."/>
            <person name="Umezawa T."/>
            <person name="Bhattacharyya M.K."/>
            <person name="Sandhu D."/>
            <person name="Valliyodan B."/>
            <person name="Lindquist E."/>
            <person name="Peto M."/>
            <person name="Grant D."/>
            <person name="Shu S."/>
            <person name="Goodstein D."/>
            <person name="Barry K."/>
            <person name="Futrell-Griggs M."/>
            <person name="Abernathy B."/>
            <person name="Du J."/>
            <person name="Tian Z."/>
            <person name="Zhu L."/>
            <person name="Gill N."/>
            <person name="Joshi T."/>
            <person name="Libault M."/>
            <person name="Sethuraman A."/>
            <person name="Zhang X.-C."/>
            <person name="Shinozaki K."/>
            <person name="Nguyen H.T."/>
            <person name="Wing R.A."/>
            <person name="Cregan P."/>
            <person name="Specht J."/>
            <person name="Grimwood J."/>
            <person name="Rokhsar D."/>
            <person name="Stacey G."/>
            <person name="Shoemaker R.C."/>
            <person name="Jackson S.A."/>
        </authorList>
    </citation>
    <scope>NUCLEOTIDE SEQUENCE</scope>
    <source>
        <strain evidence="9">cv. Williams 82</strain>
        <tissue evidence="8">Callus</tissue>
    </source>
</reference>
<dbReference type="InParanoid" id="A0A0R0FXT8"/>
<comment type="catalytic activity">
    <reaction evidence="5">
        <text>Hydrolytically removes 5'-nucleotides successively from the 3'-hydroxy termini of 3'-hydroxy-terminated oligonucleotides.</text>
        <dbReference type="EC" id="3.1.4.1"/>
    </reaction>
</comment>
<name>A0A0R0FXT8_SOYBN</name>
<evidence type="ECO:0000256" key="6">
    <source>
        <dbReference type="SAM" id="MobiDB-lite"/>
    </source>
</evidence>
<evidence type="ECO:0000313" key="10">
    <source>
        <dbReference type="Proteomes" id="UP000008827"/>
    </source>
</evidence>
<evidence type="ECO:0000259" key="7">
    <source>
        <dbReference type="Pfam" id="PF08774"/>
    </source>
</evidence>
<sequence length="242" mass="27575">MLASPSGFHSSLKPSLPQCQPYASNSRNFSSHHNYSLNFSFRCFFLAENRTRCRKRKRDSPISRRHQKHEEEEDDDDENPNAEEDLAERDYDSEDQTHHNHPNSQPHVETEVLSDHGVQMSQFPPVIKHSVNRPHSSVTTIVALERALHGIALTRFQNAPLDFGTDDFYIARKSSIESHLQQIRDGMAEEFLIKSWETHIGTTCRGVNWGCHSLDELRADVSCVGGTCLASLCKLLAQDYRS</sequence>
<dbReference type="EnsemblPlants" id="KRH08067">
    <property type="protein sequence ID" value="KRH08067"/>
    <property type="gene ID" value="GLYMA_16G127800"/>
</dbReference>
<feature type="compositionally biased region" description="Acidic residues" evidence="6">
    <location>
        <begin position="71"/>
        <end position="82"/>
    </location>
</feature>
<gene>
    <name evidence="8" type="ORF">GLYMA_16G127800</name>
</gene>
<dbReference type="PANTHER" id="PTHR15749:SF4">
    <property type="entry name" value="FANCONI-ASSOCIATED NUCLEASE 1"/>
    <property type="match status" value="1"/>
</dbReference>
<dbReference type="STRING" id="3847.A0A0R0FXT8"/>
<keyword evidence="2 5" id="KW-0479">Metal-binding</keyword>
<dbReference type="InterPro" id="IPR014883">
    <property type="entry name" value="VRR_NUC"/>
</dbReference>
<dbReference type="AlphaFoldDB" id="A0A0R0FXT8"/>